<sequence length="196" mass="20814">MVGNRRATGLLVAAVAVVVLGAARPADALLEPRPHPVWRAGIVWGLTEVDAIGLDWGIGVKVPLQPSEVGVASLAGSLQGTLGARPEWDFRLGGVVEEYRSGRPLLGVYYTLRRLPLEGAPFDQALNGIAIRYGSLVAAFYPSIWNRTLARDQAALVLEPGWFAGLYVQLRYATALGTGGAGSPSLRLSVGLEEGW</sequence>
<dbReference type="RefSeq" id="WP_324669678.1">
    <property type="nucleotide sequence ID" value="NZ_CP141614.1"/>
</dbReference>
<organism evidence="1 2">
    <name type="scientific">Geochorda subterranea</name>
    <dbReference type="NCBI Taxonomy" id="3109564"/>
    <lineage>
        <taxon>Bacteria</taxon>
        <taxon>Bacillati</taxon>
        <taxon>Bacillota</taxon>
        <taxon>Limnochordia</taxon>
        <taxon>Limnochordales</taxon>
        <taxon>Geochordaceae</taxon>
        <taxon>Geochorda</taxon>
    </lineage>
</organism>
<keyword evidence="2" id="KW-1185">Reference proteome</keyword>
<proteinExistence type="predicted"/>
<accession>A0ABZ1BR45</accession>
<gene>
    <name evidence="1" type="ORF">VLY81_03695</name>
</gene>
<reference evidence="2" key="1">
    <citation type="submission" date="2023-12" db="EMBL/GenBank/DDBJ databases">
        <title>Novel isolates from deep terrestrial aquifers shed light on the physiology and ecology of the class Limnochordia.</title>
        <authorList>
            <person name="Karnachuk O.V."/>
            <person name="Lukina A.P."/>
            <person name="Avakyan M.R."/>
            <person name="Kadnikov V."/>
            <person name="Begmatov S."/>
            <person name="Beletsky A.V."/>
            <person name="Mardanov A.V."/>
            <person name="Ravin N.V."/>
        </authorList>
    </citation>
    <scope>NUCLEOTIDE SEQUENCE [LARGE SCALE GENOMIC DNA]</scope>
    <source>
        <strain evidence="2">LN</strain>
    </source>
</reference>
<evidence type="ECO:0008006" key="3">
    <source>
        <dbReference type="Google" id="ProtNLM"/>
    </source>
</evidence>
<evidence type="ECO:0000313" key="1">
    <source>
        <dbReference type="EMBL" id="WRP15280.1"/>
    </source>
</evidence>
<name>A0ABZ1BR45_9FIRM</name>
<protein>
    <recommendedName>
        <fullName evidence="3">Outer membrane protein with beta-barrel domain</fullName>
    </recommendedName>
</protein>
<dbReference type="EMBL" id="CP141614">
    <property type="protein sequence ID" value="WRP15280.1"/>
    <property type="molecule type" value="Genomic_DNA"/>
</dbReference>
<evidence type="ECO:0000313" key="2">
    <source>
        <dbReference type="Proteomes" id="UP001333102"/>
    </source>
</evidence>
<dbReference type="Proteomes" id="UP001333102">
    <property type="component" value="Chromosome"/>
</dbReference>